<name>A0ABU8Q4B4_9SPHN</name>
<dbReference type="RefSeq" id="WP_132882382.1">
    <property type="nucleotide sequence ID" value="NZ_JBBGZA010000001.1"/>
</dbReference>
<accession>A0ABU8Q4B4</accession>
<organism evidence="1 2">
    <name type="scientific">Sphingomonas molluscorum</name>
    <dbReference type="NCBI Taxonomy" id="418184"/>
    <lineage>
        <taxon>Bacteria</taxon>
        <taxon>Pseudomonadati</taxon>
        <taxon>Pseudomonadota</taxon>
        <taxon>Alphaproteobacteria</taxon>
        <taxon>Sphingomonadales</taxon>
        <taxon>Sphingomonadaceae</taxon>
        <taxon>Sphingomonas</taxon>
    </lineage>
</organism>
<gene>
    <name evidence="1" type="ORF">WH159_04715</name>
</gene>
<protein>
    <submittedName>
        <fullName evidence="1">Uncharacterized protein</fullName>
    </submittedName>
</protein>
<sequence>MRARLLARGEAAGAHAVAAAVARIGEAAREGAAGVRGIRVESDDRSVTIEGRGLWRRRIEDARVRWLGAER</sequence>
<proteinExistence type="predicted"/>
<comment type="caution">
    <text evidence="1">The sequence shown here is derived from an EMBL/GenBank/DDBJ whole genome shotgun (WGS) entry which is preliminary data.</text>
</comment>
<evidence type="ECO:0000313" key="1">
    <source>
        <dbReference type="EMBL" id="MEJ5093835.1"/>
    </source>
</evidence>
<dbReference type="EMBL" id="JBBGZA010000001">
    <property type="protein sequence ID" value="MEJ5093835.1"/>
    <property type="molecule type" value="Genomic_DNA"/>
</dbReference>
<dbReference type="Proteomes" id="UP001380365">
    <property type="component" value="Unassembled WGS sequence"/>
</dbReference>
<keyword evidence="2" id="KW-1185">Reference proteome</keyword>
<evidence type="ECO:0000313" key="2">
    <source>
        <dbReference type="Proteomes" id="UP001380365"/>
    </source>
</evidence>
<reference evidence="1 2" key="1">
    <citation type="submission" date="2023-12" db="EMBL/GenBank/DDBJ databases">
        <title>Gut-associated functions are favored during microbiome assembly across C. elegans life.</title>
        <authorList>
            <person name="Zimmermann J."/>
        </authorList>
    </citation>
    <scope>NUCLEOTIDE SEQUENCE [LARGE SCALE GENOMIC DNA]</scope>
    <source>
        <strain evidence="1 2">JUb134</strain>
    </source>
</reference>